<dbReference type="CDD" id="cd00880">
    <property type="entry name" value="Era_like"/>
    <property type="match status" value="1"/>
</dbReference>
<reference evidence="6 7" key="1">
    <citation type="submission" date="2010-03" db="EMBL/GenBank/DDBJ databases">
        <title>The genome sequence of Ruminococcus torques L2-14.</title>
        <authorList>
            <consortium name="metaHIT consortium -- http://www.metahit.eu/"/>
            <person name="Pajon A."/>
            <person name="Turner K."/>
            <person name="Parkhill J."/>
            <person name="Duncan S."/>
            <person name="Flint H."/>
        </authorList>
    </citation>
    <scope>NUCLEOTIDE SEQUENCE [LARGE SCALE GENOMIC DNA]</scope>
    <source>
        <strain evidence="6 7">L2-14</strain>
    </source>
</reference>
<evidence type="ECO:0000256" key="2">
    <source>
        <dbReference type="ARBA" id="ARBA00023134"/>
    </source>
</evidence>
<dbReference type="STRING" id="33039.ERS852502_01497"/>
<dbReference type="FunFam" id="3.40.50.11420:FF:000001">
    <property type="entry name" value="Hydrogenase maturation GTPase HydF"/>
    <property type="match status" value="1"/>
</dbReference>
<dbReference type="GO" id="GO:0030488">
    <property type="term" value="P:tRNA methylation"/>
    <property type="evidence" value="ECO:0007669"/>
    <property type="project" value="TreeGrafter"/>
</dbReference>
<dbReference type="Pfam" id="PF18128">
    <property type="entry name" value="HydF_dimer"/>
    <property type="match status" value="1"/>
</dbReference>
<dbReference type="Gene3D" id="3.40.50.11420">
    <property type="match status" value="1"/>
</dbReference>
<protein>
    <submittedName>
        <fullName evidence="6">Iron-only hydrogenase maturation protein HydF</fullName>
    </submittedName>
</protein>
<evidence type="ECO:0000313" key="7">
    <source>
        <dbReference type="Proteomes" id="UP000008956"/>
    </source>
</evidence>
<reference evidence="6 7" key="2">
    <citation type="submission" date="2010-03" db="EMBL/GenBank/DDBJ databases">
        <authorList>
            <person name="Pajon A."/>
        </authorList>
    </citation>
    <scope>NUCLEOTIDE SEQUENCE [LARGE SCALE GENOMIC DNA]</scope>
    <source>
        <strain evidence="6 7">L2-14</strain>
    </source>
</reference>
<dbReference type="PANTHER" id="PTHR42714">
    <property type="entry name" value="TRNA MODIFICATION GTPASE GTPBP3"/>
    <property type="match status" value="1"/>
</dbReference>
<dbReference type="InterPro" id="IPR006073">
    <property type="entry name" value="GTP-bd"/>
</dbReference>
<dbReference type="Gene3D" id="3.40.50.300">
    <property type="entry name" value="P-loop containing nucleotide triphosphate hydrolases"/>
    <property type="match status" value="1"/>
</dbReference>
<dbReference type="Pfam" id="PF01926">
    <property type="entry name" value="MMR_HSR1"/>
    <property type="match status" value="1"/>
</dbReference>
<dbReference type="GO" id="GO:0002098">
    <property type="term" value="P:tRNA wobble uridine modification"/>
    <property type="evidence" value="ECO:0007669"/>
    <property type="project" value="TreeGrafter"/>
</dbReference>
<proteinExistence type="predicted"/>
<dbReference type="NCBIfam" id="TIGR03918">
    <property type="entry name" value="GTP_HydF"/>
    <property type="match status" value="1"/>
</dbReference>
<dbReference type="GO" id="GO:0005737">
    <property type="term" value="C:cytoplasm"/>
    <property type="evidence" value="ECO:0007669"/>
    <property type="project" value="TreeGrafter"/>
</dbReference>
<sequence length="423" mass="46908">MSPPKERKKNMGMNQTPVSERVHIGFFGKRNAGKSSVMNAVTGQDLAVVSDVKGTTTDPVYKTMELLPLGPVVMMDTPGIDDEGELGELRVKKSYQVLNKTDIAVVVIDGTCGVGEEDLKITERIQKKNIPYIIVLNKCERFTQEDERLRVQENTASYLKTEKEKILLVSAADKSGIYELKEELGALKGKEEEERKIVGDLLEASDFVVLVVPIDSAAPKGRLILPQQQTIRDILDADASAIVVKETELTKTLASLGKKPKMVITDSQVFGKVAKDTPKDILLTSFSILFARYKGNLETMVRGVKALDSLRDGDKVLISEGCTHHRQCDDIGTVKIPRWLKEYTGKELIIETSSGTEFPDDLGSYKMIIHCGGCMLNEREMKYRISCAQDQGIPIANYGMVIAYIHGILKRSLSPFPEIEKLL</sequence>
<dbReference type="InterPro" id="IPR027417">
    <property type="entry name" value="P-loop_NTPase"/>
</dbReference>
<feature type="domain" description="G" evidence="3">
    <location>
        <begin position="24"/>
        <end position="138"/>
    </location>
</feature>
<evidence type="ECO:0000259" key="4">
    <source>
        <dbReference type="Pfam" id="PF18128"/>
    </source>
</evidence>
<dbReference type="AlphaFoldDB" id="D4M369"/>
<keyword evidence="2" id="KW-0342">GTP-binding</keyword>
<organism evidence="6 7">
    <name type="scientific">[Ruminococcus] torques L2-14</name>
    <dbReference type="NCBI Taxonomy" id="657313"/>
    <lineage>
        <taxon>Bacteria</taxon>
        <taxon>Bacillati</taxon>
        <taxon>Bacillota</taxon>
        <taxon>Clostridia</taxon>
        <taxon>Lachnospirales</taxon>
        <taxon>Lachnospiraceae</taxon>
        <taxon>Mediterraneibacter</taxon>
    </lineage>
</organism>
<dbReference type="InterPro" id="IPR023873">
    <property type="entry name" value="FeFe-hyd_GTPase_HydF"/>
</dbReference>
<feature type="domain" description="Hydrogen maturase F dimerization" evidence="4">
    <location>
        <begin position="197"/>
        <end position="295"/>
    </location>
</feature>
<gene>
    <name evidence="6" type="ORF">RTO_09920</name>
</gene>
<dbReference type="InterPro" id="IPR040644">
    <property type="entry name" value="HydF_tetramer"/>
</dbReference>
<dbReference type="Proteomes" id="UP000008956">
    <property type="component" value="Chromosome"/>
</dbReference>
<dbReference type="HOGENOM" id="CLU_042017_0_0_9"/>
<evidence type="ECO:0000313" key="6">
    <source>
        <dbReference type="EMBL" id="CBL25681.1"/>
    </source>
</evidence>
<dbReference type="PANTHER" id="PTHR42714:SF6">
    <property type="entry name" value="TRANSLATION INITIATION FACTOR IF-2"/>
    <property type="match status" value="1"/>
</dbReference>
<evidence type="ECO:0000259" key="3">
    <source>
        <dbReference type="Pfam" id="PF01926"/>
    </source>
</evidence>
<dbReference type="NCBIfam" id="TIGR00231">
    <property type="entry name" value="small_GTP"/>
    <property type="match status" value="1"/>
</dbReference>
<keyword evidence="1" id="KW-0547">Nucleotide-binding</keyword>
<dbReference type="InterPro" id="IPR041606">
    <property type="entry name" value="HydF_dimer"/>
</dbReference>
<dbReference type="Pfam" id="PF18133">
    <property type="entry name" value="HydF_tetramer"/>
    <property type="match status" value="1"/>
</dbReference>
<dbReference type="KEGG" id="rto:RTO_09920"/>
<dbReference type="SUPFAM" id="SSF52540">
    <property type="entry name" value="P-loop containing nucleoside triphosphate hydrolases"/>
    <property type="match status" value="1"/>
</dbReference>
<dbReference type="GO" id="GO:0005525">
    <property type="term" value="F:GTP binding"/>
    <property type="evidence" value="ECO:0007669"/>
    <property type="project" value="UniProtKB-KW"/>
</dbReference>
<evidence type="ECO:0000256" key="1">
    <source>
        <dbReference type="ARBA" id="ARBA00022741"/>
    </source>
</evidence>
<dbReference type="Gene3D" id="3.40.50.11410">
    <property type="match status" value="1"/>
</dbReference>
<dbReference type="InterPro" id="IPR005225">
    <property type="entry name" value="Small_GTP-bd"/>
</dbReference>
<name>D4M369_9FIRM</name>
<accession>D4M369</accession>
<feature type="domain" description="Hydrogen maturase F tetramerization" evidence="5">
    <location>
        <begin position="299"/>
        <end position="415"/>
    </location>
</feature>
<evidence type="ECO:0000259" key="5">
    <source>
        <dbReference type="Pfam" id="PF18133"/>
    </source>
</evidence>
<dbReference type="PATRIC" id="fig|657313.3.peg.661"/>
<dbReference type="EMBL" id="FP929055">
    <property type="protein sequence ID" value="CBL25681.1"/>
    <property type="molecule type" value="Genomic_DNA"/>
</dbReference>